<dbReference type="GO" id="GO:0005737">
    <property type="term" value="C:cytoplasm"/>
    <property type="evidence" value="ECO:0007669"/>
    <property type="project" value="TreeGrafter"/>
</dbReference>
<protein>
    <submittedName>
        <fullName evidence="3">Glutathione synthase/Ribosomal protein S6 modification enzyme (Glutaminyl transferase)</fullName>
    </submittedName>
</protein>
<dbReference type="GO" id="GO:0009432">
    <property type="term" value="P:SOS response"/>
    <property type="evidence" value="ECO:0007669"/>
    <property type="project" value="TreeGrafter"/>
</dbReference>
<keyword evidence="3" id="KW-0808">Transferase</keyword>
<dbReference type="GO" id="GO:0016740">
    <property type="term" value="F:transferase activity"/>
    <property type="evidence" value="ECO:0007669"/>
    <property type="project" value="UniProtKB-KW"/>
</dbReference>
<dbReference type="PROSITE" id="PS50975">
    <property type="entry name" value="ATP_GRASP"/>
    <property type="match status" value="1"/>
</dbReference>
<dbReference type="InterPro" id="IPR011761">
    <property type="entry name" value="ATP-grasp"/>
</dbReference>
<keyword evidence="1" id="KW-0067">ATP-binding</keyword>
<dbReference type="GO" id="GO:0005524">
    <property type="term" value="F:ATP binding"/>
    <property type="evidence" value="ECO:0007669"/>
    <property type="project" value="UniProtKB-UniRule"/>
</dbReference>
<evidence type="ECO:0000256" key="1">
    <source>
        <dbReference type="PROSITE-ProRule" id="PRU00409"/>
    </source>
</evidence>
<dbReference type="PANTHER" id="PTHR21621:SF0">
    <property type="entry name" value="BETA-CITRYLGLUTAMATE SYNTHASE B-RELATED"/>
    <property type="match status" value="1"/>
</dbReference>
<organism evidence="3 4">
    <name type="scientific">Helicobacter fennelliae</name>
    <dbReference type="NCBI Taxonomy" id="215"/>
    <lineage>
        <taxon>Bacteria</taxon>
        <taxon>Pseudomonadati</taxon>
        <taxon>Campylobacterota</taxon>
        <taxon>Epsilonproteobacteria</taxon>
        <taxon>Campylobacterales</taxon>
        <taxon>Helicobacteraceae</taxon>
        <taxon>Helicobacter</taxon>
    </lineage>
</organism>
<dbReference type="EMBL" id="UAWL01000006">
    <property type="protein sequence ID" value="SQB98513.1"/>
    <property type="molecule type" value="Genomic_DNA"/>
</dbReference>
<evidence type="ECO:0000313" key="3">
    <source>
        <dbReference type="EMBL" id="SQB98513.1"/>
    </source>
</evidence>
<keyword evidence="1" id="KW-0547">Nucleotide-binding</keyword>
<dbReference type="GO" id="GO:0018169">
    <property type="term" value="F:ribosomal S6-glutamic acid ligase activity"/>
    <property type="evidence" value="ECO:0007669"/>
    <property type="project" value="TreeGrafter"/>
</dbReference>
<dbReference type="AlphaFoldDB" id="A0A2X3BD18"/>
<sequence length="327" mass="36910">MLYNNLEKDIYILHENSEWLPPFYEAFKRVGASFGEIDLSSGSIDLSKAPPKGVFFSRMSASSHTRNHKHAKEYARAIFAWLESYNRRIINGPNVLELEISKVAQYLALSIFGFRVPRTLAVFGKDDLLLRAKELQTPFITKHNQGGKGLGVRLFESYADFEKYATSSEFESAVDNITLLQEYIKAKDPFITRLEFIGGKFFYAVKVDTSDGGFELCPAESCEIDRQEKKPALASAACDIGAKFSLREDITANTPLVVKLESFLQAHKIEVAGIEFIDTGREIVIYDINTNTNYNQKVESNLRANGKQSAADRVAEFLIQEFKKIKE</sequence>
<dbReference type="GO" id="GO:0046872">
    <property type="term" value="F:metal ion binding"/>
    <property type="evidence" value="ECO:0007669"/>
    <property type="project" value="InterPro"/>
</dbReference>
<dbReference type="SUPFAM" id="SSF56059">
    <property type="entry name" value="Glutathione synthetase ATP-binding domain-like"/>
    <property type="match status" value="1"/>
</dbReference>
<proteinExistence type="predicted"/>
<accession>A0A2X3BD18</accession>
<evidence type="ECO:0000259" key="2">
    <source>
        <dbReference type="PROSITE" id="PS50975"/>
    </source>
</evidence>
<name>A0A2X3BD18_9HELI</name>
<dbReference type="RefSeq" id="WP_023948988.1">
    <property type="nucleotide sequence ID" value="NZ_JAERIV010000003.1"/>
</dbReference>
<gene>
    <name evidence="3" type="ORF">NCTC13102_00976</name>
</gene>
<dbReference type="Proteomes" id="UP000250166">
    <property type="component" value="Unassembled WGS sequence"/>
</dbReference>
<feature type="domain" description="ATP-grasp" evidence="2">
    <location>
        <begin position="106"/>
        <end position="323"/>
    </location>
</feature>
<evidence type="ECO:0000313" key="4">
    <source>
        <dbReference type="Proteomes" id="UP000250166"/>
    </source>
</evidence>
<dbReference type="PANTHER" id="PTHR21621">
    <property type="entry name" value="RIBOSOMAL PROTEIN S6 MODIFICATION PROTEIN"/>
    <property type="match status" value="1"/>
</dbReference>
<reference evidence="3 4" key="1">
    <citation type="submission" date="2018-06" db="EMBL/GenBank/DDBJ databases">
        <authorList>
            <consortium name="Pathogen Informatics"/>
            <person name="Doyle S."/>
        </authorList>
    </citation>
    <scope>NUCLEOTIDE SEQUENCE [LARGE SCALE GENOMIC DNA]</scope>
    <source>
        <strain evidence="3 4">NCTC13102</strain>
    </source>
</reference>